<proteinExistence type="predicted"/>
<reference evidence="1" key="1">
    <citation type="submission" date="2019-03" db="EMBL/GenBank/DDBJ databases">
        <authorList>
            <person name="Mank J."/>
            <person name="Almeida P."/>
        </authorList>
    </citation>
    <scope>NUCLEOTIDE SEQUENCE</scope>
    <source>
        <strain evidence="1">78183</strain>
    </source>
</reference>
<evidence type="ECO:0000313" key="1">
    <source>
        <dbReference type="EMBL" id="VFU41842.1"/>
    </source>
</evidence>
<gene>
    <name evidence="1" type="ORF">SVIM_LOCUS247601</name>
</gene>
<accession>A0A6N2LNS5</accession>
<organism evidence="1">
    <name type="scientific">Salix viminalis</name>
    <name type="common">Common osier</name>
    <name type="synonym">Basket willow</name>
    <dbReference type="NCBI Taxonomy" id="40686"/>
    <lineage>
        <taxon>Eukaryota</taxon>
        <taxon>Viridiplantae</taxon>
        <taxon>Streptophyta</taxon>
        <taxon>Embryophyta</taxon>
        <taxon>Tracheophyta</taxon>
        <taxon>Spermatophyta</taxon>
        <taxon>Magnoliopsida</taxon>
        <taxon>eudicotyledons</taxon>
        <taxon>Gunneridae</taxon>
        <taxon>Pentapetalae</taxon>
        <taxon>rosids</taxon>
        <taxon>fabids</taxon>
        <taxon>Malpighiales</taxon>
        <taxon>Salicaceae</taxon>
        <taxon>Saliceae</taxon>
        <taxon>Salix</taxon>
    </lineage>
</organism>
<sequence length="110" mass="12975">MSEPDLCEITVDPLINKEEVLIQNNQPQELKMGETLGNNSSQNNERSLWLDSIMKEVTEDENIQPLLEKKIPRVPHKLLEKKIPRMKMKNATVLWWSQSGLIKRLERWRL</sequence>
<protein>
    <submittedName>
        <fullName evidence="1">Uncharacterized protein</fullName>
    </submittedName>
</protein>
<dbReference type="EMBL" id="CAADRP010001569">
    <property type="protein sequence ID" value="VFU41842.1"/>
    <property type="molecule type" value="Genomic_DNA"/>
</dbReference>
<dbReference type="AlphaFoldDB" id="A0A6N2LNS5"/>
<name>A0A6N2LNS5_SALVM</name>